<sequence length="163" mass="17637">MSGLTLHPATGADHDALWDMLRPVFRAGDTYAVDPDISRTDALAYWCGADHGTWIAEEDGTPLGSYYLRTNQPGGGAHVCNCGFVTAPAARGKGVARAMLDHALDRARAAGFAAMQFNFVVATNTRAIDIWTRAGFETVGRLPGAFRHPDRGEVDALVMYRRL</sequence>
<accession>A0A8J7JFS6</accession>
<dbReference type="InterPro" id="IPR016181">
    <property type="entry name" value="Acyl_CoA_acyltransferase"/>
</dbReference>
<dbReference type="AlphaFoldDB" id="A0A8J7JFS6"/>
<evidence type="ECO:0000313" key="2">
    <source>
        <dbReference type="EMBL" id="MBJ6373649.1"/>
    </source>
</evidence>
<dbReference type="SUPFAM" id="SSF55729">
    <property type="entry name" value="Acyl-CoA N-acyltransferases (Nat)"/>
    <property type="match status" value="1"/>
</dbReference>
<dbReference type="PANTHER" id="PTHR43138:SF1">
    <property type="entry name" value="N-ACETYLTRANSFERASE ACA1"/>
    <property type="match status" value="1"/>
</dbReference>
<dbReference type="Gene3D" id="3.40.630.30">
    <property type="match status" value="1"/>
</dbReference>
<dbReference type="InterPro" id="IPR052742">
    <property type="entry name" value="Mito_N-acetyltransferase"/>
</dbReference>
<dbReference type="Proteomes" id="UP000619079">
    <property type="component" value="Unassembled WGS sequence"/>
</dbReference>
<comment type="caution">
    <text evidence="2">The sequence shown here is derived from an EMBL/GenBank/DDBJ whole genome shotgun (WGS) entry which is preliminary data.</text>
</comment>
<dbReference type="RefSeq" id="WP_199026522.1">
    <property type="nucleotide sequence ID" value="NZ_JAELVR010000017.1"/>
</dbReference>
<dbReference type="PROSITE" id="PS51186">
    <property type="entry name" value="GNAT"/>
    <property type="match status" value="1"/>
</dbReference>
<dbReference type="CDD" id="cd04301">
    <property type="entry name" value="NAT_SF"/>
    <property type="match status" value="1"/>
</dbReference>
<dbReference type="EMBL" id="JAELVR010000017">
    <property type="protein sequence ID" value="MBJ6373649.1"/>
    <property type="molecule type" value="Genomic_DNA"/>
</dbReference>
<proteinExistence type="predicted"/>
<gene>
    <name evidence="2" type="ORF">JF290_19180</name>
</gene>
<dbReference type="GO" id="GO:0016747">
    <property type="term" value="F:acyltransferase activity, transferring groups other than amino-acyl groups"/>
    <property type="evidence" value="ECO:0007669"/>
    <property type="project" value="InterPro"/>
</dbReference>
<feature type="domain" description="N-acetyltransferase" evidence="1">
    <location>
        <begin position="4"/>
        <end position="163"/>
    </location>
</feature>
<evidence type="ECO:0000313" key="3">
    <source>
        <dbReference type="Proteomes" id="UP000619079"/>
    </source>
</evidence>
<evidence type="ECO:0000259" key="1">
    <source>
        <dbReference type="PROSITE" id="PS51186"/>
    </source>
</evidence>
<name>A0A8J7JFS6_9RHOB</name>
<dbReference type="InterPro" id="IPR000182">
    <property type="entry name" value="GNAT_dom"/>
</dbReference>
<organism evidence="2 3">
    <name type="scientific">Sedimentitalea arenosa</name>
    <dbReference type="NCBI Taxonomy" id="2798803"/>
    <lineage>
        <taxon>Bacteria</taxon>
        <taxon>Pseudomonadati</taxon>
        <taxon>Pseudomonadota</taxon>
        <taxon>Alphaproteobacteria</taxon>
        <taxon>Rhodobacterales</taxon>
        <taxon>Paracoccaceae</taxon>
        <taxon>Sedimentitalea</taxon>
    </lineage>
</organism>
<reference evidence="2" key="1">
    <citation type="submission" date="2020-12" db="EMBL/GenBank/DDBJ databases">
        <title>Sedimentitalea sp. nov., isolated from sand in Incheon.</title>
        <authorList>
            <person name="Kim W."/>
        </authorList>
    </citation>
    <scope>NUCLEOTIDE SEQUENCE</scope>
    <source>
        <strain evidence="2">CAU 1593</strain>
    </source>
</reference>
<protein>
    <submittedName>
        <fullName evidence="2">GNAT family N-acetyltransferase</fullName>
    </submittedName>
</protein>
<dbReference type="PANTHER" id="PTHR43138">
    <property type="entry name" value="ACETYLTRANSFERASE, GNAT FAMILY"/>
    <property type="match status" value="1"/>
</dbReference>
<dbReference type="Pfam" id="PF00583">
    <property type="entry name" value="Acetyltransf_1"/>
    <property type="match status" value="1"/>
</dbReference>
<keyword evidence="3" id="KW-1185">Reference proteome</keyword>